<accession>A0A7J5AYD8</accession>
<comment type="caution">
    <text evidence="3">The sequence shown here is derived from an EMBL/GenBank/DDBJ whole genome shotgun (WGS) entry which is preliminary data.</text>
</comment>
<name>A0A7J5AYD8_9MICO</name>
<sequence length="464" mass="46678">MTAVQDQTARRSSVLARGGTTLAAAGLIAAGLGLGAAPASAAESTVENVSFSWQVNTESGAGAYFGGCNYLVAGQVGNAGSSHVWAESEGFYKTADGNVTVTKPDAAGEQAQPTWATKCQTPAGGNVSAPAGTSSANQVNFAGGTGTVDPDTESGTIGWDGSFTFVFYGGMTYWSVSDIQLEVVNGEGTLTGTASGYGASMDDATIWEPLPSRTIDLATFSGVDLTATGAVVDVDYAGVEVDTSGTPQSRTGANWGSFPQSFVEYNELTGQSSYWYSSGGAADARKTAKPFSVAYTLPEVEVPGTPEGNVDVVIPEAEIVPPVDPETGSFSWAWADANGADLGTAVQTGDNFVATGSISNVAVTDTRAGGTAAYGWTVSGQSTDFSNGTDSFGAEALGWSPKVLTGNPDNVTAGTAATGLGSAQKLAQSNAAASATLGADLTLSVPTTTKQGAYSATLTISAIS</sequence>
<dbReference type="InterPro" id="IPR007331">
    <property type="entry name" value="Htaa"/>
</dbReference>
<dbReference type="Proteomes" id="UP000490386">
    <property type="component" value="Unassembled WGS sequence"/>
</dbReference>
<dbReference type="RefSeq" id="WP_151424747.1">
    <property type="nucleotide sequence ID" value="NZ_WBJX01000006.1"/>
</dbReference>
<keyword evidence="4" id="KW-1185">Reference proteome</keyword>
<protein>
    <recommendedName>
        <fullName evidence="2">Htaa domain-containing protein</fullName>
    </recommendedName>
</protein>
<feature type="chain" id="PRO_5029816190" description="Htaa domain-containing protein" evidence="1">
    <location>
        <begin position="42"/>
        <end position="464"/>
    </location>
</feature>
<dbReference type="EMBL" id="WBJX01000006">
    <property type="protein sequence ID" value="KAB1636448.1"/>
    <property type="molecule type" value="Genomic_DNA"/>
</dbReference>
<organism evidence="3 4">
    <name type="scientific">Pseudoclavibacter terrae</name>
    <dbReference type="NCBI Taxonomy" id="1530195"/>
    <lineage>
        <taxon>Bacteria</taxon>
        <taxon>Bacillati</taxon>
        <taxon>Actinomycetota</taxon>
        <taxon>Actinomycetes</taxon>
        <taxon>Micrococcales</taxon>
        <taxon>Microbacteriaceae</taxon>
        <taxon>Pseudoclavibacter</taxon>
    </lineage>
</organism>
<evidence type="ECO:0000313" key="4">
    <source>
        <dbReference type="Proteomes" id="UP000490386"/>
    </source>
</evidence>
<dbReference type="AlphaFoldDB" id="A0A7J5AYD8"/>
<dbReference type="OrthoDB" id="7210788at2"/>
<evidence type="ECO:0000256" key="1">
    <source>
        <dbReference type="SAM" id="SignalP"/>
    </source>
</evidence>
<proteinExistence type="predicted"/>
<dbReference type="Pfam" id="PF04213">
    <property type="entry name" value="HtaA"/>
    <property type="match status" value="1"/>
</dbReference>
<keyword evidence="1" id="KW-0732">Signal</keyword>
<gene>
    <name evidence="3" type="ORF">F8O03_15995</name>
</gene>
<evidence type="ECO:0000259" key="2">
    <source>
        <dbReference type="Pfam" id="PF04213"/>
    </source>
</evidence>
<feature type="domain" description="Htaa" evidence="2">
    <location>
        <begin position="123"/>
        <end position="242"/>
    </location>
</feature>
<reference evidence="3 4" key="1">
    <citation type="submission" date="2019-09" db="EMBL/GenBank/DDBJ databases">
        <title>Phylogeny of genus Pseudoclavibacter and closely related genus.</title>
        <authorList>
            <person name="Li Y."/>
        </authorList>
    </citation>
    <scope>NUCLEOTIDE SEQUENCE [LARGE SCALE GENOMIC DNA]</scope>
    <source>
        <strain evidence="3 4">THG-MD12</strain>
    </source>
</reference>
<feature type="signal peptide" evidence="1">
    <location>
        <begin position="1"/>
        <end position="41"/>
    </location>
</feature>
<evidence type="ECO:0000313" key="3">
    <source>
        <dbReference type="EMBL" id="KAB1636448.1"/>
    </source>
</evidence>